<comment type="caution">
    <text evidence="2">The sequence shown here is derived from an EMBL/GenBank/DDBJ whole genome shotgun (WGS) entry which is preliminary data.</text>
</comment>
<feature type="transmembrane region" description="Helical" evidence="1">
    <location>
        <begin position="39"/>
        <end position="60"/>
    </location>
</feature>
<protein>
    <submittedName>
        <fullName evidence="2">Lipase chaperone</fullName>
    </submittedName>
</protein>
<dbReference type="Proteomes" id="UP001497744">
    <property type="component" value="Unassembled WGS sequence"/>
</dbReference>
<keyword evidence="1" id="KW-0472">Membrane</keyword>
<keyword evidence="1" id="KW-1133">Transmembrane helix</keyword>
<name>A0AAV4LN72_BABCB</name>
<evidence type="ECO:0000313" key="3">
    <source>
        <dbReference type="Proteomes" id="UP001497744"/>
    </source>
</evidence>
<organism evidence="2 3">
    <name type="scientific">Babesia caballi</name>
    <dbReference type="NCBI Taxonomy" id="5871"/>
    <lineage>
        <taxon>Eukaryota</taxon>
        <taxon>Sar</taxon>
        <taxon>Alveolata</taxon>
        <taxon>Apicomplexa</taxon>
        <taxon>Aconoidasida</taxon>
        <taxon>Piroplasmida</taxon>
        <taxon>Babesiidae</taxon>
        <taxon>Babesia</taxon>
    </lineage>
</organism>
<accession>A0AAV4LN72</accession>
<sequence length="103" mass="11317">MSQEIPPKFWLFSGGALLVVVLMVWYLKSCFDNGDSSKAFPCLMLIAFVGIGVIVFVIVVKILPELKESRTAGEMYGNLRESLITSTPLSGTQSDSYQPPNVE</sequence>
<evidence type="ECO:0000313" key="2">
    <source>
        <dbReference type="EMBL" id="GIX60885.1"/>
    </source>
</evidence>
<evidence type="ECO:0000256" key="1">
    <source>
        <dbReference type="SAM" id="Phobius"/>
    </source>
</evidence>
<gene>
    <name evidence="2" type="ORF">BcabD6B2_03200</name>
</gene>
<dbReference type="AlphaFoldDB" id="A0AAV4LN72"/>
<reference evidence="2 3" key="1">
    <citation type="submission" date="2021-06" db="EMBL/GenBank/DDBJ databases">
        <title>Genome sequence of Babesia caballi.</title>
        <authorList>
            <person name="Yamagishi J."/>
            <person name="Kidaka T."/>
            <person name="Ochi A."/>
        </authorList>
    </citation>
    <scope>NUCLEOTIDE SEQUENCE [LARGE SCALE GENOMIC DNA]</scope>
    <source>
        <strain evidence="2">USDA-D6B2</strain>
    </source>
</reference>
<dbReference type="RefSeq" id="XP_067712956.1">
    <property type="nucleotide sequence ID" value="XM_067856855.1"/>
</dbReference>
<proteinExistence type="predicted"/>
<dbReference type="EMBL" id="BPLF01000001">
    <property type="protein sequence ID" value="GIX60885.1"/>
    <property type="molecule type" value="Genomic_DNA"/>
</dbReference>
<keyword evidence="3" id="KW-1185">Reference proteome</keyword>
<dbReference type="GeneID" id="94192368"/>
<keyword evidence="1" id="KW-0812">Transmembrane</keyword>
<feature type="transmembrane region" description="Helical" evidence="1">
    <location>
        <begin position="9"/>
        <end position="27"/>
    </location>
</feature>